<dbReference type="RefSeq" id="WP_070054133.1">
    <property type="nucleotide sequence ID" value="NZ_FVZF01000024.1"/>
</dbReference>
<sequence length="104" mass="12447">MDLFKEIYIDKIFSVTENFYSSKLKKEHTPAEKELLDVVNEVLEKPKHSLSDEITLLFYVGFYHKIENYENEILGHYNILNRTNYKDLEKIGIDTKNKKKLFQD</sequence>
<evidence type="ECO:0000313" key="2">
    <source>
        <dbReference type="EMBL" id="PKD18823.1"/>
    </source>
</evidence>
<gene>
    <name evidence="2" type="ORF">APR40_12250</name>
    <name evidence="1" type="ORF">BHS39_12280</name>
</gene>
<name>A0A2N0TVQ7_9FLAO</name>
<dbReference type="OrthoDB" id="355147at117743"/>
<evidence type="ECO:0000313" key="3">
    <source>
        <dbReference type="Proteomes" id="UP000176009"/>
    </source>
</evidence>
<accession>A0A2N0TVQ7</accession>
<organism evidence="2 4">
    <name type="scientific">Salegentibacter salarius</name>
    <dbReference type="NCBI Taxonomy" id="435906"/>
    <lineage>
        <taxon>Bacteria</taxon>
        <taxon>Pseudomonadati</taxon>
        <taxon>Bacteroidota</taxon>
        <taxon>Flavobacteriia</taxon>
        <taxon>Flavobacteriales</taxon>
        <taxon>Flavobacteriaceae</taxon>
        <taxon>Salegentibacter</taxon>
    </lineage>
</organism>
<reference evidence="1 3" key="2">
    <citation type="submission" date="2016-09" db="EMBL/GenBank/DDBJ databases">
        <title>Genome Sequence of Salegentibacter salarius,Isolated from a Marine Solar Saltern of the Yellow Sea in South Korea.</title>
        <authorList>
            <person name="Zheng Q."/>
            <person name="Liu Y."/>
        </authorList>
    </citation>
    <scope>NUCLEOTIDE SEQUENCE [LARGE SCALE GENOMIC DNA]</scope>
    <source>
        <strain evidence="1 3">KCTC 12974</strain>
    </source>
</reference>
<evidence type="ECO:0000313" key="1">
    <source>
        <dbReference type="EMBL" id="OEY72564.1"/>
    </source>
</evidence>
<comment type="caution">
    <text evidence="2">The sequence shown here is derived from an EMBL/GenBank/DDBJ whole genome shotgun (WGS) entry which is preliminary data.</text>
</comment>
<dbReference type="EMBL" id="MJBR01000017">
    <property type="protein sequence ID" value="OEY72564.1"/>
    <property type="molecule type" value="Genomic_DNA"/>
</dbReference>
<dbReference type="Proteomes" id="UP000232533">
    <property type="component" value="Unassembled WGS sequence"/>
</dbReference>
<dbReference type="EMBL" id="LKTR01000020">
    <property type="protein sequence ID" value="PKD18823.1"/>
    <property type="molecule type" value="Genomic_DNA"/>
</dbReference>
<evidence type="ECO:0000313" key="4">
    <source>
        <dbReference type="Proteomes" id="UP000232533"/>
    </source>
</evidence>
<dbReference type="Proteomes" id="UP000176009">
    <property type="component" value="Unassembled WGS sequence"/>
</dbReference>
<proteinExistence type="predicted"/>
<dbReference type="AlphaFoldDB" id="A0A2N0TVQ7"/>
<protein>
    <submittedName>
        <fullName evidence="2">Uncharacterized protein</fullName>
    </submittedName>
</protein>
<reference evidence="2 4" key="1">
    <citation type="submission" date="2015-10" db="EMBL/GenBank/DDBJ databases">
        <title>Draft genome sequence of Salegentibacter salinarum KCTC 12975.</title>
        <authorList>
            <person name="Lin W."/>
            <person name="Zheng Q."/>
        </authorList>
    </citation>
    <scope>NUCLEOTIDE SEQUENCE [LARGE SCALE GENOMIC DNA]</scope>
    <source>
        <strain evidence="2 4">KCTC 12974</strain>
    </source>
</reference>
<keyword evidence="3" id="KW-1185">Reference proteome</keyword>